<dbReference type="InterPro" id="IPR006027">
    <property type="entry name" value="NusB_RsmB_TIM44"/>
</dbReference>
<dbReference type="SUPFAM" id="SSF48013">
    <property type="entry name" value="NusB-like"/>
    <property type="match status" value="1"/>
</dbReference>
<evidence type="ECO:0000256" key="1">
    <source>
        <dbReference type="ARBA" id="ARBA00005952"/>
    </source>
</evidence>
<keyword evidence="9" id="KW-1185">Reference proteome</keyword>
<dbReference type="PANTHER" id="PTHR11078:SF3">
    <property type="entry name" value="ANTITERMINATION NUSB DOMAIN-CONTAINING PROTEIN"/>
    <property type="match status" value="1"/>
</dbReference>
<evidence type="ECO:0000256" key="3">
    <source>
        <dbReference type="ARBA" id="ARBA00022884"/>
    </source>
</evidence>
<dbReference type="Proteomes" id="UP001320768">
    <property type="component" value="Unassembled WGS sequence"/>
</dbReference>
<feature type="domain" description="NusB/RsmB/TIM44" evidence="7">
    <location>
        <begin position="9"/>
        <end position="131"/>
    </location>
</feature>
<evidence type="ECO:0000313" key="9">
    <source>
        <dbReference type="Proteomes" id="UP001320768"/>
    </source>
</evidence>
<comment type="function">
    <text evidence="6">Involved in transcription antitermination. Required for transcription of ribosomal RNA (rRNA) genes. Binds specifically to the boxA antiterminator sequence of the ribosomal RNA (rrn) operons.</text>
</comment>
<comment type="similarity">
    <text evidence="1 6">Belongs to the NusB family.</text>
</comment>
<evidence type="ECO:0000313" key="8">
    <source>
        <dbReference type="EMBL" id="MCP8352449.1"/>
    </source>
</evidence>
<name>A0ABT1L5K0_9GAMM</name>
<accession>A0ABT1L5K0</accession>
<gene>
    <name evidence="6 8" type="primary">nusB</name>
    <name evidence="8" type="ORF">MKS91_03985</name>
</gene>
<keyword evidence="3 6" id="KW-0694">RNA-binding</keyword>
<reference evidence="8 9" key="1">
    <citation type="journal article" date="2022" name="Nat. Microbiol.">
        <title>The microbiome of a bacterivorous marine choanoflagellate contains a resource-demanding obligate bacterial associate.</title>
        <authorList>
            <person name="Needham D.M."/>
            <person name="Poirier C."/>
            <person name="Bachy C."/>
            <person name="George E.E."/>
            <person name="Wilken S."/>
            <person name="Yung C.C.M."/>
            <person name="Limardo A.J."/>
            <person name="Morando M."/>
            <person name="Sudek L."/>
            <person name="Malmstrom R.R."/>
            <person name="Keeling P.J."/>
            <person name="Santoro A.E."/>
            <person name="Worden A.Z."/>
        </authorList>
    </citation>
    <scope>NUCLEOTIDE SEQUENCE [LARGE SCALE GENOMIC DNA]</scope>
    <source>
        <strain evidence="8 9">Comchoano-2</strain>
    </source>
</reference>
<comment type="caution">
    <text evidence="8">The sequence shown here is derived from an EMBL/GenBank/DDBJ whole genome shotgun (WGS) entry which is preliminary data.</text>
</comment>
<evidence type="ECO:0000256" key="2">
    <source>
        <dbReference type="ARBA" id="ARBA00022814"/>
    </source>
</evidence>
<dbReference type="InterPro" id="IPR011605">
    <property type="entry name" value="NusB_fam"/>
</dbReference>
<evidence type="ECO:0000256" key="6">
    <source>
        <dbReference type="HAMAP-Rule" id="MF_00073"/>
    </source>
</evidence>
<evidence type="ECO:0000256" key="5">
    <source>
        <dbReference type="ARBA" id="ARBA00023163"/>
    </source>
</evidence>
<evidence type="ECO:0000259" key="7">
    <source>
        <dbReference type="Pfam" id="PF01029"/>
    </source>
</evidence>
<protein>
    <recommendedName>
        <fullName evidence="6">Transcription antitermination protein NusB</fullName>
    </recommendedName>
    <alternativeName>
        <fullName evidence="6">Antitermination factor NusB</fullName>
    </alternativeName>
</protein>
<organism evidence="8 9">
    <name type="scientific">Candidatus Synchoanobacter obligatus</name>
    <dbReference type="NCBI Taxonomy" id="2919597"/>
    <lineage>
        <taxon>Bacteria</taxon>
        <taxon>Pseudomonadati</taxon>
        <taxon>Pseudomonadota</taxon>
        <taxon>Gammaproteobacteria</taxon>
        <taxon>Candidatus Comchoanobacterales</taxon>
        <taxon>Candidatus Comchoanobacteraceae</taxon>
        <taxon>Candidatus Synchoanobacter</taxon>
    </lineage>
</organism>
<dbReference type="RefSeq" id="WP_258569554.1">
    <property type="nucleotide sequence ID" value="NZ_JAKUDN010000002.1"/>
</dbReference>
<dbReference type="InterPro" id="IPR035926">
    <property type="entry name" value="NusB-like_sf"/>
</dbReference>
<proteinExistence type="inferred from homology"/>
<dbReference type="PANTHER" id="PTHR11078">
    <property type="entry name" value="N UTILIZATION SUBSTANCE PROTEIN B-RELATED"/>
    <property type="match status" value="1"/>
</dbReference>
<dbReference type="Pfam" id="PF01029">
    <property type="entry name" value="NusB"/>
    <property type="match status" value="1"/>
</dbReference>
<dbReference type="HAMAP" id="MF_00073">
    <property type="entry name" value="NusB"/>
    <property type="match status" value="1"/>
</dbReference>
<dbReference type="Gene3D" id="1.10.940.10">
    <property type="entry name" value="NusB-like"/>
    <property type="match status" value="1"/>
</dbReference>
<keyword evidence="4 6" id="KW-0805">Transcription regulation</keyword>
<dbReference type="EMBL" id="JAKUDN010000002">
    <property type="protein sequence ID" value="MCP8352449.1"/>
    <property type="molecule type" value="Genomic_DNA"/>
</dbReference>
<keyword evidence="2 6" id="KW-0889">Transcription antitermination</keyword>
<keyword evidence="5 6" id="KW-0804">Transcription</keyword>
<evidence type="ECO:0000256" key="4">
    <source>
        <dbReference type="ARBA" id="ARBA00023015"/>
    </source>
</evidence>
<dbReference type="NCBIfam" id="TIGR01951">
    <property type="entry name" value="nusB"/>
    <property type="match status" value="1"/>
</dbReference>
<sequence>MNKNRSRKRTRVYAMEIVYQWMHTKTAVDELLNRYQEKPAVDMPYLEDLIQGALSKKTEIEKKLVPFLVDRSLDEVTDIEYAILVVGSYELMFQYDVPYRVIINEAINLAKSYGAQDAYRFVNSVLDQVAKQERGLEYRD</sequence>